<evidence type="ECO:0000313" key="19">
    <source>
        <dbReference type="Proteomes" id="UP000655225"/>
    </source>
</evidence>
<dbReference type="OrthoDB" id="3352408at2759"/>
<dbReference type="PANTHER" id="PTHR24093:SF462">
    <property type="entry name" value="CALCIUM-TRANSPORTING ATPASE 11, PLASMA MEMBRANE-TYPE-RELATED"/>
    <property type="match status" value="1"/>
</dbReference>
<dbReference type="GO" id="GO:0046872">
    <property type="term" value="F:metal ion binding"/>
    <property type="evidence" value="ECO:0007669"/>
    <property type="project" value="UniProtKB-KW"/>
</dbReference>
<dbReference type="Proteomes" id="UP000655225">
    <property type="component" value="Unassembled WGS sequence"/>
</dbReference>
<dbReference type="InterPro" id="IPR023214">
    <property type="entry name" value="HAD_sf"/>
</dbReference>
<dbReference type="GO" id="GO:0012505">
    <property type="term" value="C:endomembrane system"/>
    <property type="evidence" value="ECO:0007669"/>
    <property type="project" value="UniProtKB-SubCell"/>
</dbReference>
<evidence type="ECO:0000256" key="11">
    <source>
        <dbReference type="ARBA" id="ARBA00022989"/>
    </source>
</evidence>
<evidence type="ECO:0000256" key="4">
    <source>
        <dbReference type="ARBA" id="ARBA00022692"/>
    </source>
</evidence>
<dbReference type="GO" id="GO:0016887">
    <property type="term" value="F:ATP hydrolysis activity"/>
    <property type="evidence" value="ECO:0007669"/>
    <property type="project" value="InterPro"/>
</dbReference>
<dbReference type="InterPro" id="IPR006068">
    <property type="entry name" value="ATPase_P-typ_cation-transptr_C"/>
</dbReference>
<dbReference type="Pfam" id="PF13246">
    <property type="entry name" value="Cation_ATPase"/>
    <property type="match status" value="1"/>
</dbReference>
<keyword evidence="7" id="KW-0187">Copper transport</keyword>
<evidence type="ECO:0000259" key="17">
    <source>
        <dbReference type="Pfam" id="PF12515"/>
    </source>
</evidence>
<evidence type="ECO:0000256" key="10">
    <source>
        <dbReference type="ARBA" id="ARBA00022967"/>
    </source>
</evidence>
<evidence type="ECO:0000256" key="6">
    <source>
        <dbReference type="ARBA" id="ARBA00022741"/>
    </source>
</evidence>
<dbReference type="InterPro" id="IPR036412">
    <property type="entry name" value="HAD-like_sf"/>
</dbReference>
<dbReference type="EC" id="7.2.2.8" evidence="2"/>
<evidence type="ECO:0000259" key="16">
    <source>
        <dbReference type="Pfam" id="PF00689"/>
    </source>
</evidence>
<dbReference type="AlphaFoldDB" id="A0A834YU75"/>
<evidence type="ECO:0000313" key="18">
    <source>
        <dbReference type="EMBL" id="KAF8395799.1"/>
    </source>
</evidence>
<dbReference type="GO" id="GO:0005886">
    <property type="term" value="C:plasma membrane"/>
    <property type="evidence" value="ECO:0007669"/>
    <property type="project" value="TreeGrafter"/>
</dbReference>
<dbReference type="SUPFAM" id="SSF81665">
    <property type="entry name" value="Calcium ATPase, transmembrane domain M"/>
    <property type="match status" value="1"/>
</dbReference>
<protein>
    <recommendedName>
        <fullName evidence="2">P-type Cu(+) transporter</fullName>
        <ecNumber evidence="2">7.2.2.8</ecNumber>
    </recommendedName>
</protein>
<evidence type="ECO:0000256" key="15">
    <source>
        <dbReference type="SAM" id="Phobius"/>
    </source>
</evidence>
<name>A0A834YU75_TETSI</name>
<dbReference type="FunFam" id="1.20.5.170:FF:000026">
    <property type="entry name" value="Calcium-transporting ATPase"/>
    <property type="match status" value="1"/>
</dbReference>
<dbReference type="GO" id="GO:0005516">
    <property type="term" value="F:calmodulin binding"/>
    <property type="evidence" value="ECO:0007669"/>
    <property type="project" value="InterPro"/>
</dbReference>
<dbReference type="NCBIfam" id="TIGR01494">
    <property type="entry name" value="ATPase_P-type"/>
    <property type="match status" value="1"/>
</dbReference>
<dbReference type="Gene3D" id="1.20.1110.10">
    <property type="entry name" value="Calcium-transporting ATPase, transmembrane domain"/>
    <property type="match status" value="2"/>
</dbReference>
<dbReference type="Pfam" id="PF12515">
    <property type="entry name" value="CaATP_NAI"/>
    <property type="match status" value="1"/>
</dbReference>
<keyword evidence="8" id="KW-0067">ATP-binding</keyword>
<keyword evidence="12" id="KW-0186">Copper</keyword>
<evidence type="ECO:0000256" key="8">
    <source>
        <dbReference type="ARBA" id="ARBA00022840"/>
    </source>
</evidence>
<dbReference type="FunFam" id="3.40.50.1000:FF:000144">
    <property type="entry name" value="copper-transporting ATPase 1 isoform X2"/>
    <property type="match status" value="1"/>
</dbReference>
<keyword evidence="4 15" id="KW-0812">Transmembrane</keyword>
<evidence type="ECO:0000256" key="14">
    <source>
        <dbReference type="ARBA" id="ARBA00023136"/>
    </source>
</evidence>
<proteinExistence type="predicted"/>
<dbReference type="Pfam" id="PF00689">
    <property type="entry name" value="Cation_ATPase_C"/>
    <property type="match status" value="1"/>
</dbReference>
<dbReference type="InterPro" id="IPR001757">
    <property type="entry name" value="P_typ_ATPase"/>
</dbReference>
<dbReference type="PANTHER" id="PTHR24093">
    <property type="entry name" value="CATION TRANSPORTING ATPASE"/>
    <property type="match status" value="1"/>
</dbReference>
<comment type="caution">
    <text evidence="18">The sequence shown here is derived from an EMBL/GenBank/DDBJ whole genome shotgun (WGS) entry which is preliminary data.</text>
</comment>
<dbReference type="EMBL" id="JABCRI010000013">
    <property type="protein sequence ID" value="KAF8395799.1"/>
    <property type="molecule type" value="Genomic_DNA"/>
</dbReference>
<keyword evidence="5" id="KW-0479">Metal-binding</keyword>
<evidence type="ECO:0000256" key="13">
    <source>
        <dbReference type="ARBA" id="ARBA00023065"/>
    </source>
</evidence>
<feature type="domain" description="Cation-transporting P-type ATPase C-terminal" evidence="16">
    <location>
        <begin position="405"/>
        <end position="515"/>
    </location>
</feature>
<evidence type="ECO:0000256" key="9">
    <source>
        <dbReference type="ARBA" id="ARBA00022842"/>
    </source>
</evidence>
<dbReference type="FunFam" id="3.40.1110.10:FF:000011">
    <property type="entry name" value="Calcium-transporting ATPase"/>
    <property type="match status" value="1"/>
</dbReference>
<dbReference type="GO" id="GO:0005388">
    <property type="term" value="F:P-type calcium transporter activity"/>
    <property type="evidence" value="ECO:0007669"/>
    <property type="project" value="TreeGrafter"/>
</dbReference>
<evidence type="ECO:0000256" key="5">
    <source>
        <dbReference type="ARBA" id="ARBA00022723"/>
    </source>
</evidence>
<keyword evidence="19" id="KW-1185">Reference proteome</keyword>
<keyword evidence="3" id="KW-0813">Transport</keyword>
<keyword evidence="11 15" id="KW-1133">Transmembrane helix</keyword>
<feature type="transmembrane region" description="Helical" evidence="15">
    <location>
        <begin position="493"/>
        <end position="513"/>
    </location>
</feature>
<dbReference type="Gene3D" id="3.40.1110.10">
    <property type="entry name" value="Calcium-transporting ATPase, cytoplasmic domain N"/>
    <property type="match status" value="1"/>
</dbReference>
<keyword evidence="14 15" id="KW-0472">Membrane</keyword>
<keyword evidence="13" id="KW-0406">Ion transport</keyword>
<reference evidence="18 19" key="1">
    <citation type="submission" date="2020-04" db="EMBL/GenBank/DDBJ databases">
        <title>Plant Genome Project.</title>
        <authorList>
            <person name="Zhang R.-G."/>
        </authorList>
    </citation>
    <scope>NUCLEOTIDE SEQUENCE [LARGE SCALE GENOMIC DNA]</scope>
    <source>
        <strain evidence="18">YNK0</strain>
        <tissue evidence="18">Leaf</tissue>
    </source>
</reference>
<sequence>MERYLRENFDVQPKNSSEEALLRWRSAVSVVKNPRRRFRMVADLVKRSETEKKKLKIQEKIRVALFVQKAALQFIDAGNRIESKPSVEASQAGFGIDPNELASKVSGRDLNALKLHGGVEGLMRKVNVSLNEGVSSSELISIFQNTGSEVVKGKDGNNTILGTPTESALLKFGLLLGGDFDAQRQESKIVKVEPFNSVRKKMSVLVSLPSGGLRAFCKGASEIILRMCNKIVVSNGEHVLLSEEERNNITDVINSFACEALRTLCLAFKDIDDIVDKDSIPDDGYTLIAVVGIKDPVRPGVKDAVQICMAAGITVRMVTGDNINTAIAIAKECGILTDDGLAIEGPDFRCMSSWEMKELIPKLQVAKESADVIILDDKFNTIVNVARWGRAVYINIQKFVQFQLTVNVVALMLNFVSACISDASSVLNTVIFNSFVFCQVFNEINSRDIEKINVFRGMFDSWAFVGVMVSTVTFQVIIVEFLGTFASTVPLSWQLWLLSIVIGFVSMPLAVVIKCIPVEQTMKPTATAKHKDGYEALPSGPELA</sequence>
<comment type="subcellular location">
    <subcellularLocation>
        <location evidence="1">Endomembrane system</location>
        <topology evidence="1">Multi-pass membrane protein</topology>
    </subcellularLocation>
</comment>
<dbReference type="InterPro" id="IPR024750">
    <property type="entry name" value="Ca_ATPase_N_dom"/>
</dbReference>
<evidence type="ECO:0000256" key="1">
    <source>
        <dbReference type="ARBA" id="ARBA00004127"/>
    </source>
</evidence>
<organism evidence="18 19">
    <name type="scientific">Tetracentron sinense</name>
    <name type="common">Spur-leaf</name>
    <dbReference type="NCBI Taxonomy" id="13715"/>
    <lineage>
        <taxon>Eukaryota</taxon>
        <taxon>Viridiplantae</taxon>
        <taxon>Streptophyta</taxon>
        <taxon>Embryophyta</taxon>
        <taxon>Tracheophyta</taxon>
        <taxon>Spermatophyta</taxon>
        <taxon>Magnoliopsida</taxon>
        <taxon>Trochodendrales</taxon>
        <taxon>Trochodendraceae</taxon>
        <taxon>Tetracentron</taxon>
    </lineage>
</organism>
<dbReference type="InterPro" id="IPR023298">
    <property type="entry name" value="ATPase_P-typ_TM_dom_sf"/>
</dbReference>
<evidence type="ECO:0000256" key="3">
    <source>
        <dbReference type="ARBA" id="ARBA00022448"/>
    </source>
</evidence>
<accession>A0A834YU75</accession>
<dbReference type="InterPro" id="IPR023299">
    <property type="entry name" value="ATPase_P-typ_cyto_dom_N"/>
</dbReference>
<dbReference type="SUPFAM" id="SSF81660">
    <property type="entry name" value="Metal cation-transporting ATPase, ATP-binding domain N"/>
    <property type="match status" value="1"/>
</dbReference>
<evidence type="ECO:0000256" key="12">
    <source>
        <dbReference type="ARBA" id="ARBA00023008"/>
    </source>
</evidence>
<gene>
    <name evidence="18" type="ORF">HHK36_019753</name>
</gene>
<dbReference type="SUPFAM" id="SSF56784">
    <property type="entry name" value="HAD-like"/>
    <property type="match status" value="1"/>
</dbReference>
<dbReference type="GO" id="GO:0005524">
    <property type="term" value="F:ATP binding"/>
    <property type="evidence" value="ECO:0007669"/>
    <property type="project" value="UniProtKB-KW"/>
</dbReference>
<feature type="transmembrane region" description="Helical" evidence="15">
    <location>
        <begin position="462"/>
        <end position="487"/>
    </location>
</feature>
<keyword evidence="6" id="KW-0547">Nucleotide-binding</keyword>
<feature type="domain" description="Calcium-transporting P-type ATPase N-terminal autoinhibitory" evidence="17">
    <location>
        <begin position="5"/>
        <end position="49"/>
    </location>
</feature>
<dbReference type="GO" id="GO:0140581">
    <property type="term" value="F:P-type monovalent copper transporter activity"/>
    <property type="evidence" value="ECO:0007669"/>
    <property type="project" value="UniProtKB-EC"/>
</dbReference>
<evidence type="ECO:0000256" key="2">
    <source>
        <dbReference type="ARBA" id="ARBA00012517"/>
    </source>
</evidence>
<evidence type="ECO:0000256" key="7">
    <source>
        <dbReference type="ARBA" id="ARBA00022796"/>
    </source>
</evidence>
<keyword evidence="10" id="KW-1278">Translocase</keyword>
<keyword evidence="9" id="KW-0460">Magnesium</keyword>
<dbReference type="Gene3D" id="1.20.5.170">
    <property type="match status" value="1"/>
</dbReference>
<dbReference type="Gene3D" id="3.40.50.1000">
    <property type="entry name" value="HAD superfamily/HAD-like"/>
    <property type="match status" value="1"/>
</dbReference>